<organism evidence="7 8">
    <name type="scientific">Nonomuraea indica</name>
    <dbReference type="NCBI Taxonomy" id="1581193"/>
    <lineage>
        <taxon>Bacteria</taxon>
        <taxon>Bacillati</taxon>
        <taxon>Actinomycetota</taxon>
        <taxon>Actinomycetes</taxon>
        <taxon>Streptosporangiales</taxon>
        <taxon>Streptosporangiaceae</taxon>
        <taxon>Nonomuraea</taxon>
    </lineage>
</organism>
<keyword evidence="8" id="KW-1185">Reference proteome</keyword>
<dbReference type="CDD" id="cd00609">
    <property type="entry name" value="AAT_like"/>
    <property type="match status" value="1"/>
</dbReference>
<dbReference type="Gene3D" id="3.90.1150.10">
    <property type="entry name" value="Aspartate Aminotransferase, domain 1"/>
    <property type="match status" value="1"/>
</dbReference>
<evidence type="ECO:0000313" key="8">
    <source>
        <dbReference type="Proteomes" id="UP001612928"/>
    </source>
</evidence>
<evidence type="ECO:0000256" key="2">
    <source>
        <dbReference type="ARBA" id="ARBA00012224"/>
    </source>
</evidence>
<keyword evidence="4 7" id="KW-0456">Lyase</keyword>
<dbReference type="RefSeq" id="WP_397025514.1">
    <property type="nucleotide sequence ID" value="NZ_JBITMB010000011.1"/>
</dbReference>
<dbReference type="EC" id="4.4.1.13" evidence="2"/>
<dbReference type="GO" id="GO:0047804">
    <property type="term" value="F:cysteine-S-conjugate beta-lyase activity"/>
    <property type="evidence" value="ECO:0007669"/>
    <property type="project" value="UniProtKB-EC"/>
</dbReference>
<evidence type="ECO:0000256" key="4">
    <source>
        <dbReference type="ARBA" id="ARBA00023239"/>
    </source>
</evidence>
<evidence type="ECO:0000256" key="1">
    <source>
        <dbReference type="ARBA" id="ARBA00001933"/>
    </source>
</evidence>
<dbReference type="InterPro" id="IPR015422">
    <property type="entry name" value="PyrdxlP-dep_Trfase_small"/>
</dbReference>
<evidence type="ECO:0000313" key="7">
    <source>
        <dbReference type="EMBL" id="MFI7445123.1"/>
    </source>
</evidence>
<dbReference type="InterPro" id="IPR015424">
    <property type="entry name" value="PyrdxlP-dep_Trfase"/>
</dbReference>
<dbReference type="PANTHER" id="PTHR43525:SF2">
    <property type="entry name" value="CYSTATHIONINE BETA-LYASE-RELATED"/>
    <property type="match status" value="1"/>
</dbReference>
<dbReference type="InterPro" id="IPR015421">
    <property type="entry name" value="PyrdxlP-dep_Trfase_major"/>
</dbReference>
<dbReference type="Gene3D" id="3.40.640.10">
    <property type="entry name" value="Type I PLP-dependent aspartate aminotransferase-like (Major domain)"/>
    <property type="match status" value="1"/>
</dbReference>
<evidence type="ECO:0000256" key="5">
    <source>
        <dbReference type="ARBA" id="ARBA00037974"/>
    </source>
</evidence>
<dbReference type="PANTHER" id="PTHR43525">
    <property type="entry name" value="PROTEIN MALY"/>
    <property type="match status" value="1"/>
</dbReference>
<proteinExistence type="inferred from homology"/>
<dbReference type="Pfam" id="PF00155">
    <property type="entry name" value="Aminotran_1_2"/>
    <property type="match status" value="1"/>
</dbReference>
<comment type="caution">
    <text evidence="7">The sequence shown here is derived from an EMBL/GenBank/DDBJ whole genome shotgun (WGS) entry which is preliminary data.</text>
</comment>
<dbReference type="InterPro" id="IPR004839">
    <property type="entry name" value="Aminotransferase_I/II_large"/>
</dbReference>
<gene>
    <name evidence="7" type="ORF">ACIBP5_34570</name>
</gene>
<dbReference type="SUPFAM" id="SSF53383">
    <property type="entry name" value="PLP-dependent transferases"/>
    <property type="match status" value="1"/>
</dbReference>
<accession>A0ABW8AFE7</accession>
<evidence type="ECO:0000256" key="3">
    <source>
        <dbReference type="ARBA" id="ARBA00022898"/>
    </source>
</evidence>
<sequence>MDSERSPMFDDLDLEVLRLRPGVKWAQAGPEVLPAWIADMDFPVPPPVREALARAIEVDLGYPAWDDQPWANPLNEAFAERMKRLHDWTLDPSHVHHFTELIQALQVLLHVTTRPGDAVAVHTPAYPPFIKTLTDMDRPLVPIPMVDDGHGWRFDADRLAEDVARHGCRALILVNPHNPTGRAFGRDELAAIAEVADRHDLLVISDEIHSDLVHQPHRHVPFATLGPEAAARTVTLTSASKAFNLAGLRCSVAHVGDPRVRRALAAQPPLLFGEVSSLGVLATLAAWQDGDSYLAEVRATLARNRELVAASLPGGVRHHLPEATYLAWLDCRALGLGADPAEFFLRRAGVMLSGGPAFGPGGDGFARLNFATSGPILGEILRRMRDAAEEASGG</sequence>
<comment type="similarity">
    <text evidence="5">Belongs to the class-II pyridoxal-phosphate-dependent aminotransferase family. MalY/PatB cystathionine beta-lyase subfamily.</text>
</comment>
<dbReference type="InterPro" id="IPR051798">
    <property type="entry name" value="Class-II_PLP-Dep_Aminotrans"/>
</dbReference>
<protein>
    <recommendedName>
        <fullName evidence="2">cysteine-S-conjugate beta-lyase</fullName>
        <ecNumber evidence="2">4.4.1.13</ecNumber>
    </recommendedName>
</protein>
<comment type="cofactor">
    <cofactor evidence="1">
        <name>pyridoxal 5'-phosphate</name>
        <dbReference type="ChEBI" id="CHEBI:597326"/>
    </cofactor>
</comment>
<dbReference type="EMBL" id="JBITMB010000011">
    <property type="protein sequence ID" value="MFI7445123.1"/>
    <property type="molecule type" value="Genomic_DNA"/>
</dbReference>
<keyword evidence="3" id="KW-0663">Pyridoxal phosphate</keyword>
<dbReference type="Proteomes" id="UP001612928">
    <property type="component" value="Unassembled WGS sequence"/>
</dbReference>
<feature type="domain" description="Aminotransferase class I/classII large" evidence="6">
    <location>
        <begin position="45"/>
        <end position="372"/>
    </location>
</feature>
<reference evidence="7 8" key="1">
    <citation type="submission" date="2024-10" db="EMBL/GenBank/DDBJ databases">
        <title>The Natural Products Discovery Center: Release of the First 8490 Sequenced Strains for Exploring Actinobacteria Biosynthetic Diversity.</title>
        <authorList>
            <person name="Kalkreuter E."/>
            <person name="Kautsar S.A."/>
            <person name="Yang D."/>
            <person name="Bader C.D."/>
            <person name="Teijaro C.N."/>
            <person name="Fluegel L."/>
            <person name="Davis C.M."/>
            <person name="Simpson J.R."/>
            <person name="Lauterbach L."/>
            <person name="Steele A.D."/>
            <person name="Gui C."/>
            <person name="Meng S."/>
            <person name="Li G."/>
            <person name="Viehrig K."/>
            <person name="Ye F."/>
            <person name="Su P."/>
            <person name="Kiefer A.F."/>
            <person name="Nichols A."/>
            <person name="Cepeda A.J."/>
            <person name="Yan W."/>
            <person name="Fan B."/>
            <person name="Jiang Y."/>
            <person name="Adhikari A."/>
            <person name="Zheng C.-J."/>
            <person name="Schuster L."/>
            <person name="Cowan T.M."/>
            <person name="Smanski M.J."/>
            <person name="Chevrette M.G."/>
            <person name="De Carvalho L.P.S."/>
            <person name="Shen B."/>
        </authorList>
    </citation>
    <scope>NUCLEOTIDE SEQUENCE [LARGE SCALE GENOMIC DNA]</scope>
    <source>
        <strain evidence="7 8">NPDC049503</strain>
    </source>
</reference>
<evidence type="ECO:0000259" key="6">
    <source>
        <dbReference type="Pfam" id="PF00155"/>
    </source>
</evidence>
<name>A0ABW8AFE7_9ACTN</name>